<evidence type="ECO:0000256" key="1">
    <source>
        <dbReference type="ARBA" id="ARBA00022801"/>
    </source>
</evidence>
<dbReference type="GO" id="GO:0008832">
    <property type="term" value="F:dGTPase activity"/>
    <property type="evidence" value="ECO:0007669"/>
    <property type="project" value="TreeGrafter"/>
</dbReference>
<dbReference type="SMART" id="SM00471">
    <property type="entry name" value="HDc"/>
    <property type="match status" value="1"/>
</dbReference>
<dbReference type="InterPro" id="IPR050135">
    <property type="entry name" value="dGTPase-like"/>
</dbReference>
<dbReference type="InterPro" id="IPR006261">
    <property type="entry name" value="dGTPase"/>
</dbReference>
<dbReference type="PANTHER" id="PTHR11373:SF32">
    <property type="entry name" value="DEOXYGUANOSINETRIPHOSPHATE TRIPHOSPHOHYDROLASE"/>
    <property type="match status" value="1"/>
</dbReference>
<keyword evidence="4" id="KW-0614">Plasmid</keyword>
<keyword evidence="1 4" id="KW-0378">Hydrolase</keyword>
<evidence type="ECO:0000259" key="3">
    <source>
        <dbReference type="PROSITE" id="PS51831"/>
    </source>
</evidence>
<accession>A0A2I8VRQ7</accession>
<dbReference type="EMBL" id="CP026313">
    <property type="protein sequence ID" value="AUV84608.1"/>
    <property type="molecule type" value="Genomic_DNA"/>
</dbReference>
<dbReference type="InterPro" id="IPR026875">
    <property type="entry name" value="PHydrolase_assoc_dom"/>
</dbReference>
<evidence type="ECO:0000256" key="2">
    <source>
        <dbReference type="SAM" id="MobiDB-lite"/>
    </source>
</evidence>
<dbReference type="InterPro" id="IPR003607">
    <property type="entry name" value="HD/PDEase_dom"/>
</dbReference>
<feature type="domain" description="HD" evidence="3">
    <location>
        <begin position="57"/>
        <end position="228"/>
    </location>
</feature>
<sequence length="460" mass="52956">MSESFERSQRLVGSSKRDQRNAFQRDRDRILYTHAFRRLSGVTQVARVGESYTFHDRLSHSLKVAQIGRRITEYFLNETEGPDVPSGLEIHPDVVETSALGHDLGHPPFGHAAEKTLNKVITEDFGVHDGFEGNAQSFRTVARLSAHDEVEEGLNLTMASLNALIKYPWERGDDQSEKNEWGVNEYDKWGHYSTETDVFEKARTLSSQEKRPCPEACIMDWADDLAYAVHDMEDFYRAGIIPLEQLLERSVERDEFLEYIENHSDITWGRGREILDWLRKTGGETLLTPYRGTRKERKQLDYFSSTLINRYVGREKEGVALQNTADDAPYLDINENMKQEVELLKKMTYYYVISNPSLSSQQRGEKKIVEKLFNILYGCTLPDDSEALDKVEQDLMPEDVGMVPYRFKQEVRHQKEEGTKQTRVRTAADIICSMTEQQTILMYERLTGSAPGSIRDQIVT</sequence>
<reference evidence="4 5" key="1">
    <citation type="submission" date="2018-01" db="EMBL/GenBank/DDBJ databases">
        <title>Complete genome sequence of Salinigranum rubrum GX10T, an extremely halophilic archaeon isolated from a marine solar saltern.</title>
        <authorList>
            <person name="Han S."/>
        </authorList>
    </citation>
    <scope>NUCLEOTIDE SEQUENCE [LARGE SCALE GENOMIC DNA]</scope>
    <source>
        <strain evidence="4 5">GX10</strain>
        <plasmid evidence="5">Plasmid unnamed4</plasmid>
    </source>
</reference>
<dbReference type="Gene3D" id="1.10.3210.10">
    <property type="entry name" value="Hypothetical protein af1432"/>
    <property type="match status" value="1"/>
</dbReference>
<evidence type="ECO:0000313" key="5">
    <source>
        <dbReference type="Proteomes" id="UP000236584"/>
    </source>
</evidence>
<gene>
    <name evidence="4" type="ORF">C2R22_24025</name>
</gene>
<dbReference type="PANTHER" id="PTHR11373">
    <property type="entry name" value="DEOXYNUCLEOSIDE TRIPHOSPHATE TRIPHOSPHOHYDROLASE"/>
    <property type="match status" value="1"/>
</dbReference>
<protein>
    <submittedName>
        <fullName evidence="4">Deoxyguanosinetriphosphate triphosphohydrolase</fullName>
    </submittedName>
</protein>
<geneLocation type="plasmid" evidence="4">
    <name>unnamed4</name>
</geneLocation>
<dbReference type="CDD" id="cd00077">
    <property type="entry name" value="HDc"/>
    <property type="match status" value="1"/>
</dbReference>
<dbReference type="RefSeq" id="WP_103428286.1">
    <property type="nucleotide sequence ID" value="NZ_CP026313.1"/>
</dbReference>
<keyword evidence="5" id="KW-1185">Reference proteome</keyword>
<organism evidence="4 5">
    <name type="scientific">Salinigranum rubrum</name>
    <dbReference type="NCBI Taxonomy" id="755307"/>
    <lineage>
        <taxon>Archaea</taxon>
        <taxon>Methanobacteriati</taxon>
        <taxon>Methanobacteriota</taxon>
        <taxon>Stenosarchaea group</taxon>
        <taxon>Halobacteria</taxon>
        <taxon>Halobacteriales</taxon>
        <taxon>Haloferacaceae</taxon>
        <taxon>Salinigranum</taxon>
    </lineage>
</organism>
<dbReference type="Pfam" id="PF01966">
    <property type="entry name" value="HD"/>
    <property type="match status" value="1"/>
</dbReference>
<dbReference type="InterPro" id="IPR006674">
    <property type="entry name" value="HD_domain"/>
</dbReference>
<proteinExistence type="predicted"/>
<dbReference type="GO" id="GO:0006203">
    <property type="term" value="P:dGTP catabolic process"/>
    <property type="evidence" value="ECO:0007669"/>
    <property type="project" value="TreeGrafter"/>
</dbReference>
<evidence type="ECO:0000313" key="4">
    <source>
        <dbReference type="EMBL" id="AUV84608.1"/>
    </source>
</evidence>
<dbReference type="KEGG" id="srub:C2R22_24025"/>
<dbReference type="Proteomes" id="UP000236584">
    <property type="component" value="Plasmid unnamed4"/>
</dbReference>
<name>A0A2I8VRQ7_9EURY</name>
<feature type="region of interest" description="Disordered" evidence="2">
    <location>
        <begin position="1"/>
        <end position="20"/>
    </location>
</feature>
<dbReference type="GeneID" id="35595231"/>
<dbReference type="AlphaFoldDB" id="A0A2I8VRQ7"/>
<dbReference type="Pfam" id="PF13286">
    <property type="entry name" value="HD_assoc"/>
    <property type="match status" value="1"/>
</dbReference>
<dbReference type="OrthoDB" id="142597at2157"/>
<dbReference type="SUPFAM" id="SSF109604">
    <property type="entry name" value="HD-domain/PDEase-like"/>
    <property type="match status" value="1"/>
</dbReference>
<dbReference type="NCBIfam" id="TIGR01353">
    <property type="entry name" value="dGTP_triPase"/>
    <property type="match status" value="1"/>
</dbReference>
<dbReference type="PROSITE" id="PS51831">
    <property type="entry name" value="HD"/>
    <property type="match status" value="1"/>
</dbReference>